<feature type="region of interest" description="Disordered" evidence="1">
    <location>
        <begin position="62"/>
        <end position="82"/>
    </location>
</feature>
<protein>
    <submittedName>
        <fullName evidence="2">Uncharacterized protein</fullName>
    </submittedName>
</protein>
<sequence>MKRTRPKSPDSEAIAKLGGPAKVARLLGIDATKGAIQRVHNWTVRGIPAAVKLDRPDLFPRGDIPASGLPAVGAANSEASTG</sequence>
<organism evidence="2 3">
    <name type="scientific">Ralstonia flatus</name>
    <dbReference type="NCBI Taxonomy" id="3058601"/>
    <lineage>
        <taxon>Bacteria</taxon>
        <taxon>Pseudomonadati</taxon>
        <taxon>Pseudomonadota</taxon>
        <taxon>Betaproteobacteria</taxon>
        <taxon>Burkholderiales</taxon>
        <taxon>Burkholderiaceae</taxon>
        <taxon>Ralstonia</taxon>
    </lineage>
</organism>
<dbReference type="Proteomes" id="UP001190491">
    <property type="component" value="Unassembled WGS sequence"/>
</dbReference>
<proteinExistence type="predicted"/>
<dbReference type="RefSeq" id="WP_206275789.1">
    <property type="nucleotide sequence ID" value="NZ_CAUDKO010000003.1"/>
</dbReference>
<dbReference type="AlphaFoldDB" id="A0AAD2F568"/>
<evidence type="ECO:0000313" key="3">
    <source>
        <dbReference type="Proteomes" id="UP001190491"/>
    </source>
</evidence>
<evidence type="ECO:0000256" key="1">
    <source>
        <dbReference type="SAM" id="MobiDB-lite"/>
    </source>
</evidence>
<reference evidence="2" key="1">
    <citation type="submission" date="2023-07" db="EMBL/GenBank/DDBJ databases">
        <authorList>
            <person name="Peeters C."/>
        </authorList>
    </citation>
    <scope>NUCLEOTIDE SEQUENCE</scope>
    <source>
        <strain evidence="2">R-77567</strain>
    </source>
</reference>
<accession>A0AAD2F568</accession>
<comment type="caution">
    <text evidence="2">The sequence shown here is derived from an EMBL/GenBank/DDBJ whole genome shotgun (WGS) entry which is preliminary data.</text>
</comment>
<gene>
    <name evidence="2" type="ORF">R77567_01640</name>
</gene>
<evidence type="ECO:0000313" key="2">
    <source>
        <dbReference type="EMBL" id="CAJ0862349.1"/>
    </source>
</evidence>
<name>A0AAD2F568_9RALS</name>
<dbReference type="EMBL" id="CAUDKO010000003">
    <property type="protein sequence ID" value="CAJ0862349.1"/>
    <property type="molecule type" value="Genomic_DNA"/>
</dbReference>